<sequence length="693" mass="76947">MEDEGLEDWDDAAFVEELIQVQERVISDSQPPLKPEPPPSSSITYSPPRHLSQRSNAVSSSSALPPRVWTSQRLDKNPEIGRLKMAAASSSSALPPCVSGNSGCDKEHEIGRLKMELGHVLKQLSDYEQECSELKKERDKKDEQLQFVLSRNEKKDGAARNSDSANLESSVQLQMARGSSHQPSSQVHIGESTSKATGVQTDETSASAQAIHNDDQHISDNLSKKLLAIWGSPNEQELGKNVISNLLMACQTDFHSLSGCIGMNISSKLRMDTAGDEGSCIAASQNMHISRNPEVAKVSHLYSVLTKVNNGMMKLDALFQPLVDLCSLKNVVIVQASLHILHVFLKHLLSLERQVEGRNCTLLRVNVMVEGLVRRNQTSYVDSLPFGMDFYAETESKSGDWNNGVANLVSRVDWVSLSELIIQTAMRNTEHSLRLQAVSIMNVIVMKSNAFMEREMFGRTLVFEMIAKLLAKEAGFEVRKQAVQLLYMLLNCPKILVKFCSGYKEEMDAGAMDENAEDALTFQKYCMILQGLADCLACCGHCLEELILCRNAVLLLAFLASSGISGFEILASHKLLQDANFLMLILQVLAAEADQTAVNTKQQHQLYKERTLLVREALILLNRLASNPSYSATVLHVLTNSRDMASLAIDVASRLSRKDQIYEKFECRPESDVGDLARVFKKRVFTYLGDNIF</sequence>
<dbReference type="EMBL" id="PDCK01000045">
    <property type="protein sequence ID" value="PRQ19005.1"/>
    <property type="molecule type" value="Genomic_DNA"/>
</dbReference>
<keyword evidence="1" id="KW-0175">Coiled coil</keyword>
<name>A0A2P6PAQ0_ROSCH</name>
<proteinExistence type="predicted"/>
<dbReference type="GO" id="GO:0046983">
    <property type="term" value="F:protein dimerization activity"/>
    <property type="evidence" value="ECO:0007669"/>
    <property type="project" value="EnsemblPlants"/>
</dbReference>
<protein>
    <submittedName>
        <fullName evidence="3">Uncharacterized protein</fullName>
    </submittedName>
</protein>
<dbReference type="GO" id="GO:0010044">
    <property type="term" value="P:response to aluminum ion"/>
    <property type="evidence" value="ECO:0007669"/>
    <property type="project" value="EnsemblPlants"/>
</dbReference>
<feature type="compositionally biased region" description="Low complexity" evidence="2">
    <location>
        <begin position="41"/>
        <end position="62"/>
    </location>
</feature>
<dbReference type="STRING" id="74649.A0A2P6PAQ0"/>
<evidence type="ECO:0000256" key="1">
    <source>
        <dbReference type="SAM" id="Coils"/>
    </source>
</evidence>
<evidence type="ECO:0000313" key="3">
    <source>
        <dbReference type="EMBL" id="PRQ19005.1"/>
    </source>
</evidence>
<organism evidence="3 4">
    <name type="scientific">Rosa chinensis</name>
    <name type="common">China rose</name>
    <dbReference type="NCBI Taxonomy" id="74649"/>
    <lineage>
        <taxon>Eukaryota</taxon>
        <taxon>Viridiplantae</taxon>
        <taxon>Streptophyta</taxon>
        <taxon>Embryophyta</taxon>
        <taxon>Tracheophyta</taxon>
        <taxon>Spermatophyta</taxon>
        <taxon>Magnoliopsida</taxon>
        <taxon>eudicotyledons</taxon>
        <taxon>Gunneridae</taxon>
        <taxon>Pentapetalae</taxon>
        <taxon>rosids</taxon>
        <taxon>fabids</taxon>
        <taxon>Rosales</taxon>
        <taxon>Rosaceae</taxon>
        <taxon>Rosoideae</taxon>
        <taxon>Rosoideae incertae sedis</taxon>
        <taxon>Rosa</taxon>
    </lineage>
</organism>
<feature type="coiled-coil region" evidence="1">
    <location>
        <begin position="117"/>
        <end position="144"/>
    </location>
</feature>
<dbReference type="PANTHER" id="PTHR35761">
    <property type="entry name" value="ATR INTERACTING PROTEIN"/>
    <property type="match status" value="1"/>
</dbReference>
<dbReference type="GO" id="GO:1902751">
    <property type="term" value="P:positive regulation of cell cycle G2/M phase transition"/>
    <property type="evidence" value="ECO:0007669"/>
    <property type="project" value="EnsemblPlants"/>
</dbReference>
<comment type="caution">
    <text evidence="3">The sequence shown here is derived from an EMBL/GenBank/DDBJ whole genome shotgun (WGS) entry which is preliminary data.</text>
</comment>
<gene>
    <name evidence="3" type="ORF">RchiOBHm_Chr7g0212401</name>
</gene>
<reference evidence="3 4" key="1">
    <citation type="journal article" date="2018" name="Nat. Genet.">
        <title>The Rosa genome provides new insights in the design of modern roses.</title>
        <authorList>
            <person name="Bendahmane M."/>
        </authorList>
    </citation>
    <scope>NUCLEOTIDE SEQUENCE [LARGE SCALE GENOMIC DNA]</scope>
    <source>
        <strain evidence="4">cv. Old Blush</strain>
    </source>
</reference>
<dbReference type="GO" id="GO:0010332">
    <property type="term" value="P:response to gamma radiation"/>
    <property type="evidence" value="ECO:0007669"/>
    <property type="project" value="EnsemblPlants"/>
</dbReference>
<dbReference type="GO" id="GO:0006974">
    <property type="term" value="P:DNA damage response"/>
    <property type="evidence" value="ECO:0007669"/>
    <property type="project" value="EnsemblPlants"/>
</dbReference>
<dbReference type="GO" id="GO:0005737">
    <property type="term" value="C:cytoplasm"/>
    <property type="evidence" value="ECO:0007669"/>
    <property type="project" value="EnsemblPlants"/>
</dbReference>
<dbReference type="GO" id="GO:0005634">
    <property type="term" value="C:nucleus"/>
    <property type="evidence" value="ECO:0007669"/>
    <property type="project" value="EnsemblPlants"/>
</dbReference>
<dbReference type="GO" id="GO:0072710">
    <property type="term" value="P:response to hydroxyurea"/>
    <property type="evidence" value="ECO:0007669"/>
    <property type="project" value="EnsemblPlants"/>
</dbReference>
<feature type="region of interest" description="Disordered" evidence="2">
    <location>
        <begin position="24"/>
        <end position="76"/>
    </location>
</feature>
<dbReference type="GO" id="GO:0072718">
    <property type="term" value="P:response to cisplatin"/>
    <property type="evidence" value="ECO:0007669"/>
    <property type="project" value="EnsemblPlants"/>
</dbReference>
<evidence type="ECO:0000256" key="2">
    <source>
        <dbReference type="SAM" id="MobiDB-lite"/>
    </source>
</evidence>
<dbReference type="GO" id="GO:0010224">
    <property type="term" value="P:response to UV-B"/>
    <property type="evidence" value="ECO:0007669"/>
    <property type="project" value="EnsemblPlants"/>
</dbReference>
<evidence type="ECO:0000313" key="4">
    <source>
        <dbReference type="Proteomes" id="UP000238479"/>
    </source>
</evidence>
<dbReference type="Proteomes" id="UP000238479">
    <property type="component" value="Chromosome 7"/>
</dbReference>
<dbReference type="PANTHER" id="PTHR35761:SF1">
    <property type="entry name" value="PROTEIN SENSITIVE TO UV 2"/>
    <property type="match status" value="1"/>
</dbReference>
<dbReference type="Gramene" id="PRQ19005">
    <property type="protein sequence ID" value="PRQ19005"/>
    <property type="gene ID" value="RchiOBHm_Chr7g0212401"/>
</dbReference>
<keyword evidence="4" id="KW-1185">Reference proteome</keyword>
<accession>A0A2P6PAQ0</accession>
<feature type="compositionally biased region" description="Polar residues" evidence="2">
    <location>
        <begin position="161"/>
        <end position="207"/>
    </location>
</feature>
<dbReference type="OMA" id="HMERNSH"/>
<dbReference type="AlphaFoldDB" id="A0A2P6PAQ0"/>
<feature type="region of interest" description="Disordered" evidence="2">
    <location>
        <begin position="149"/>
        <end position="207"/>
    </location>
</feature>
<dbReference type="InterPro" id="IPR044952">
    <property type="entry name" value="SUV2"/>
</dbReference>